<dbReference type="GO" id="GO:1902600">
    <property type="term" value="P:proton transmembrane transport"/>
    <property type="evidence" value="ECO:0007669"/>
    <property type="project" value="UniProtKB-KW"/>
</dbReference>
<evidence type="ECO:0000313" key="4">
    <source>
        <dbReference type="EMBL" id="PQA87747.1"/>
    </source>
</evidence>
<keyword evidence="3" id="KW-1133">Transmembrane helix</keyword>
<comment type="similarity">
    <text evidence="1">Belongs to the bacterial AtpI family.</text>
</comment>
<feature type="transmembrane region" description="Helical" evidence="3">
    <location>
        <begin position="57"/>
        <end position="74"/>
    </location>
</feature>
<dbReference type="GO" id="GO:0045259">
    <property type="term" value="C:proton-transporting ATP synthase complex"/>
    <property type="evidence" value="ECO:0007669"/>
    <property type="project" value="UniProtKB-UniRule"/>
</dbReference>
<keyword evidence="1" id="KW-0375">Hydrogen ion transport</keyword>
<feature type="compositionally biased region" description="Basic and acidic residues" evidence="2">
    <location>
        <begin position="7"/>
        <end position="16"/>
    </location>
</feature>
<keyword evidence="1" id="KW-0406">Ion transport</keyword>
<keyword evidence="1 3" id="KW-0472">Membrane</keyword>
<reference evidence="4 5" key="1">
    <citation type="submission" date="2017-12" db="EMBL/GenBank/DDBJ databases">
        <authorList>
            <person name="Hurst M.R.H."/>
        </authorList>
    </citation>
    <scope>NUCLEOTIDE SEQUENCE [LARGE SCALE GENOMIC DNA]</scope>
    <source>
        <strain evidence="4 5">SY-3-19</strain>
    </source>
</reference>
<accession>A0A2S7K5G4</accession>
<dbReference type="Proteomes" id="UP000239504">
    <property type="component" value="Unassembled WGS sequence"/>
</dbReference>
<keyword evidence="3" id="KW-0812">Transmembrane</keyword>
<evidence type="ECO:0000256" key="1">
    <source>
        <dbReference type="PIRNR" id="PIRNR032126"/>
    </source>
</evidence>
<proteinExistence type="inferred from homology"/>
<organism evidence="4 5">
    <name type="scientific">Hyphococcus luteus</name>
    <dbReference type="NCBI Taxonomy" id="2058213"/>
    <lineage>
        <taxon>Bacteria</taxon>
        <taxon>Pseudomonadati</taxon>
        <taxon>Pseudomonadota</taxon>
        <taxon>Alphaproteobacteria</taxon>
        <taxon>Parvularculales</taxon>
        <taxon>Parvularculaceae</taxon>
        <taxon>Hyphococcus</taxon>
    </lineage>
</organism>
<feature type="region of interest" description="Disordered" evidence="2">
    <location>
        <begin position="1"/>
        <end position="47"/>
    </location>
</feature>
<comment type="caution">
    <text evidence="4">The sequence shown here is derived from an EMBL/GenBank/DDBJ whole genome shotgun (WGS) entry which is preliminary data.</text>
</comment>
<evidence type="ECO:0000313" key="5">
    <source>
        <dbReference type="Proteomes" id="UP000239504"/>
    </source>
</evidence>
<evidence type="ECO:0000256" key="2">
    <source>
        <dbReference type="SAM" id="MobiDB-lite"/>
    </source>
</evidence>
<keyword evidence="1" id="KW-0813">Transport</keyword>
<dbReference type="AlphaFoldDB" id="A0A2S7K5G4"/>
<sequence length="111" mass="12223">MLMSNDSGRDKADKKQPGSLDEFSERLDRMRGHGQNEPSPQKSASAWGRAMRISSDLLAGVFVGCLLGLGLDRWLDTEPVFLLIGLALGFAAGLRNMTRTLKQENDQSSER</sequence>
<feature type="transmembrane region" description="Helical" evidence="3">
    <location>
        <begin position="80"/>
        <end position="98"/>
    </location>
</feature>
<dbReference type="EMBL" id="PJCH01000005">
    <property type="protein sequence ID" value="PQA87747.1"/>
    <property type="molecule type" value="Genomic_DNA"/>
</dbReference>
<evidence type="ECO:0000256" key="3">
    <source>
        <dbReference type="SAM" id="Phobius"/>
    </source>
</evidence>
<keyword evidence="5" id="KW-1185">Reference proteome</keyword>
<comment type="function">
    <text evidence="1">A possible function for this protein is to guide the assembly of the membrane sector of the ATPase enzyme complex.</text>
</comment>
<dbReference type="Pfam" id="PF09527">
    <property type="entry name" value="ATPase_gene1"/>
    <property type="match status" value="1"/>
</dbReference>
<gene>
    <name evidence="4" type="ORF">CW354_05135</name>
</gene>
<dbReference type="InterPro" id="IPR016989">
    <property type="entry name" value="Atp1_alphaprobac"/>
</dbReference>
<name>A0A2S7K5G4_9PROT</name>
<dbReference type="InterPro" id="IPR032820">
    <property type="entry name" value="ATPase_put"/>
</dbReference>
<dbReference type="PIRSF" id="PIRSF032126">
    <property type="entry name" value="F0F1_ATP_synthase_subunit_I"/>
    <property type="match status" value="1"/>
</dbReference>
<protein>
    <recommendedName>
        <fullName evidence="1">ATP synthase protein I</fullName>
    </recommendedName>
</protein>